<name>A0ACB8A9C6_9AGAM</name>
<dbReference type="EMBL" id="MU267740">
    <property type="protein sequence ID" value="KAH7909806.1"/>
    <property type="molecule type" value="Genomic_DNA"/>
</dbReference>
<sequence>SSLVLPLLSLSCANAASNTDLIRILGPQGVNLWKLNALRNSQSAPPLFFQDSSKIAFQESRILSDEFPDQWFEQPIDHFSNTSDTFKQRYWINTRYYTPGSRAPVIVLDGGETSGEDRLPFLDSGIVEILAKATGGVGVVLEHRYYGESIPVPDFSTDNLRQEWLNNDQSAADSAHFMANVKFVGIEEDLTAPNVPWIYYGGSYAGARAAHMRILYPDLVFGAIASSGVTHASLENWEYMEIIRTAADPTCSSHLENAIATIDTLLTVPHLRSAVKSLFGLGGLEHDEDFASLLESPLGGWQSKNWDPEVNSSGFDEFCDALNKPVFGKVHLTALPYGHKDRLVNLPEGLALDFSVVNYAKYIREKVVSGCPEENTVEECFGTFDDQQYLQVSLDQDWRLWLFQVCTEWGYFSTAPPDQQPRIVSHLLTLEYQSRICQQAYPPGEHFSVPPMPNITVVNVLGDFAIAADRLAIIDGEVDPWRPCTPHSNYATEREDTILRPFKLIPNGVHHYDEYGLKDSSAEPPEIRQIHSEMVEFVLEWLKDFKAPKTSE</sequence>
<dbReference type="Proteomes" id="UP000790377">
    <property type="component" value="Unassembled WGS sequence"/>
</dbReference>
<comment type="caution">
    <text evidence="1">The sequence shown here is derived from an EMBL/GenBank/DDBJ whole genome shotgun (WGS) entry which is preliminary data.</text>
</comment>
<protein>
    <submittedName>
        <fullName evidence="1">Serine carboxypeptidase S28-domain-containing protein</fullName>
    </submittedName>
</protein>
<gene>
    <name evidence="1" type="ORF">BJ138DRAFT_1195621</name>
</gene>
<proteinExistence type="predicted"/>
<accession>A0ACB8A9C6</accession>
<keyword evidence="1" id="KW-0121">Carboxypeptidase</keyword>
<keyword evidence="2" id="KW-1185">Reference proteome</keyword>
<organism evidence="1 2">
    <name type="scientific">Hygrophoropsis aurantiaca</name>
    <dbReference type="NCBI Taxonomy" id="72124"/>
    <lineage>
        <taxon>Eukaryota</taxon>
        <taxon>Fungi</taxon>
        <taxon>Dikarya</taxon>
        <taxon>Basidiomycota</taxon>
        <taxon>Agaricomycotina</taxon>
        <taxon>Agaricomycetes</taxon>
        <taxon>Agaricomycetidae</taxon>
        <taxon>Boletales</taxon>
        <taxon>Coniophorineae</taxon>
        <taxon>Hygrophoropsidaceae</taxon>
        <taxon>Hygrophoropsis</taxon>
    </lineage>
</organism>
<keyword evidence="1" id="KW-0645">Protease</keyword>
<evidence type="ECO:0000313" key="2">
    <source>
        <dbReference type="Proteomes" id="UP000790377"/>
    </source>
</evidence>
<evidence type="ECO:0000313" key="1">
    <source>
        <dbReference type="EMBL" id="KAH7909806.1"/>
    </source>
</evidence>
<reference evidence="1" key="1">
    <citation type="journal article" date="2021" name="New Phytol.">
        <title>Evolutionary innovations through gain and loss of genes in the ectomycorrhizal Boletales.</title>
        <authorList>
            <person name="Wu G."/>
            <person name="Miyauchi S."/>
            <person name="Morin E."/>
            <person name="Kuo A."/>
            <person name="Drula E."/>
            <person name="Varga T."/>
            <person name="Kohler A."/>
            <person name="Feng B."/>
            <person name="Cao Y."/>
            <person name="Lipzen A."/>
            <person name="Daum C."/>
            <person name="Hundley H."/>
            <person name="Pangilinan J."/>
            <person name="Johnson J."/>
            <person name="Barry K."/>
            <person name="LaButti K."/>
            <person name="Ng V."/>
            <person name="Ahrendt S."/>
            <person name="Min B."/>
            <person name="Choi I.G."/>
            <person name="Park H."/>
            <person name="Plett J.M."/>
            <person name="Magnuson J."/>
            <person name="Spatafora J.W."/>
            <person name="Nagy L.G."/>
            <person name="Henrissat B."/>
            <person name="Grigoriev I.V."/>
            <person name="Yang Z.L."/>
            <person name="Xu J."/>
            <person name="Martin F.M."/>
        </authorList>
    </citation>
    <scope>NUCLEOTIDE SEQUENCE</scope>
    <source>
        <strain evidence="1">ATCC 28755</strain>
    </source>
</reference>
<keyword evidence="1" id="KW-0378">Hydrolase</keyword>
<feature type="non-terminal residue" evidence="1">
    <location>
        <position position="1"/>
    </location>
</feature>